<dbReference type="RefSeq" id="WP_047886314.1">
    <property type="nucleotide sequence ID" value="NZ_CP071326.1"/>
</dbReference>
<keyword evidence="3 5" id="KW-0456">Lyase</keyword>
<dbReference type="FunFam" id="3.20.20.70:FF:000071">
    <property type="entry name" value="Hydroxymethylglutaryl-CoA lyase"/>
    <property type="match status" value="1"/>
</dbReference>
<dbReference type="GO" id="GO:0004419">
    <property type="term" value="F:hydroxymethylglutaryl-CoA lyase activity"/>
    <property type="evidence" value="ECO:0007669"/>
    <property type="project" value="UniProtKB-EC"/>
</dbReference>
<dbReference type="NCBIfam" id="NF004283">
    <property type="entry name" value="PRK05692.1"/>
    <property type="match status" value="1"/>
</dbReference>
<accession>A0A0J1H9P0</accession>
<dbReference type="InterPro" id="IPR043594">
    <property type="entry name" value="HMGL"/>
</dbReference>
<dbReference type="STRING" id="320778.ABT57_13665"/>
<dbReference type="EMBL" id="LDOU01000015">
    <property type="protein sequence ID" value="KLV08423.1"/>
    <property type="molecule type" value="Genomic_DNA"/>
</dbReference>
<dbReference type="PANTHER" id="PTHR42738:SF7">
    <property type="entry name" value="HYDROXYMETHYLGLUTARYL-COA LYASE"/>
    <property type="match status" value="1"/>
</dbReference>
<evidence type="ECO:0000313" key="6">
    <source>
        <dbReference type="Proteomes" id="UP000035909"/>
    </source>
</evidence>
<proteinExistence type="inferred from homology"/>
<dbReference type="Proteomes" id="UP000035909">
    <property type="component" value="Unassembled WGS sequence"/>
</dbReference>
<dbReference type="AlphaFoldDB" id="A0A0J1H9P0"/>
<dbReference type="OrthoDB" id="9784013at2"/>
<dbReference type="GO" id="GO:0046951">
    <property type="term" value="P:ketone body biosynthetic process"/>
    <property type="evidence" value="ECO:0007669"/>
    <property type="project" value="TreeGrafter"/>
</dbReference>
<dbReference type="GO" id="GO:0006552">
    <property type="term" value="P:L-leucine catabolic process"/>
    <property type="evidence" value="ECO:0007669"/>
    <property type="project" value="TreeGrafter"/>
</dbReference>
<dbReference type="SUPFAM" id="SSF51569">
    <property type="entry name" value="Aldolase"/>
    <property type="match status" value="1"/>
</dbReference>
<dbReference type="EC" id="4.1.3.4" evidence="5"/>
<protein>
    <submittedName>
        <fullName evidence="5">Hydroxymethylglutaryl-CoA lyase</fullName>
        <ecNumber evidence="5">4.1.3.4</ecNumber>
    </submittedName>
</protein>
<dbReference type="PATRIC" id="fig|320778.3.peg.2978"/>
<dbReference type="InterPro" id="IPR013785">
    <property type="entry name" value="Aldolase_TIM"/>
</dbReference>
<comment type="caution">
    <text evidence="5">The sequence shown here is derived from an EMBL/GenBank/DDBJ whole genome shotgun (WGS) entry which is preliminary data.</text>
</comment>
<dbReference type="Gene3D" id="3.20.20.70">
    <property type="entry name" value="Aldolase class I"/>
    <property type="match status" value="1"/>
</dbReference>
<name>A0A0J1H9P0_9GAMM</name>
<dbReference type="InterPro" id="IPR000891">
    <property type="entry name" value="PYR_CT"/>
</dbReference>
<gene>
    <name evidence="5" type="ORF">ABT57_13665</name>
</gene>
<dbReference type="PROSITE" id="PS50991">
    <property type="entry name" value="PYR_CT"/>
    <property type="match status" value="1"/>
</dbReference>
<evidence type="ECO:0000256" key="1">
    <source>
        <dbReference type="ARBA" id="ARBA00009405"/>
    </source>
</evidence>
<evidence type="ECO:0000256" key="3">
    <source>
        <dbReference type="ARBA" id="ARBA00023239"/>
    </source>
</evidence>
<dbReference type="GO" id="GO:0046872">
    <property type="term" value="F:metal ion binding"/>
    <property type="evidence" value="ECO:0007669"/>
    <property type="project" value="UniProtKB-KW"/>
</dbReference>
<sequence>MTADALAKDLPKQVKIVEVGARDGLQNEKQVSTEAKIAFINSLSACGVRHIEAGSFVSAKRVPQMADSMSVMQGIERHSGVTYSALTPNIQGFEMALAAEASEVAIFGSASEGFSQHNINCSISGSLQRFESVMALAKLHEIPVRGYLSCVIDCPYDGETDPNKVALIAQTLLEMGCHEISLGDTVGTGTPLRVARMLEAVSRLVPPSLLAVHFHNTWGQALPNIYQALQMGISTIDSSTAGLGGCPYAPGASGNVATEDVVYLCQQMGINTGIDLNKLAEAGWMICQSLGIAPRSNVSLALRSAQERNQCM</sequence>
<evidence type="ECO:0000256" key="2">
    <source>
        <dbReference type="ARBA" id="ARBA00022723"/>
    </source>
</evidence>
<dbReference type="PANTHER" id="PTHR42738">
    <property type="entry name" value="HYDROXYMETHYLGLUTARYL-COA LYASE"/>
    <property type="match status" value="1"/>
</dbReference>
<comment type="similarity">
    <text evidence="1">Belongs to the HMG-CoA lyase family.</text>
</comment>
<evidence type="ECO:0000259" key="4">
    <source>
        <dbReference type="PROSITE" id="PS50991"/>
    </source>
</evidence>
<dbReference type="Pfam" id="PF00682">
    <property type="entry name" value="HMGL-like"/>
    <property type="match status" value="1"/>
</dbReference>
<keyword evidence="6" id="KW-1185">Reference proteome</keyword>
<reference evidence="5 6" key="1">
    <citation type="submission" date="2015-05" db="EMBL/GenBank/DDBJ databases">
        <title>Photobacterium galathea sp. nov.</title>
        <authorList>
            <person name="Machado H."/>
            <person name="Gram L."/>
        </authorList>
    </citation>
    <scope>NUCLEOTIDE SEQUENCE [LARGE SCALE GENOMIC DNA]</scope>
    <source>
        <strain evidence="5 6">DSM 22954</strain>
    </source>
</reference>
<dbReference type="CDD" id="cd07938">
    <property type="entry name" value="DRE_TIM_HMGL"/>
    <property type="match status" value="1"/>
</dbReference>
<keyword evidence="2" id="KW-0479">Metal-binding</keyword>
<evidence type="ECO:0000313" key="5">
    <source>
        <dbReference type="EMBL" id="KLV08423.1"/>
    </source>
</evidence>
<feature type="domain" description="Pyruvate carboxyltransferase" evidence="4">
    <location>
        <begin position="14"/>
        <end position="280"/>
    </location>
</feature>
<organism evidence="5 6">
    <name type="scientific">Photobacterium ganghwense</name>
    <dbReference type="NCBI Taxonomy" id="320778"/>
    <lineage>
        <taxon>Bacteria</taxon>
        <taxon>Pseudomonadati</taxon>
        <taxon>Pseudomonadota</taxon>
        <taxon>Gammaproteobacteria</taxon>
        <taxon>Vibrionales</taxon>
        <taxon>Vibrionaceae</taxon>
        <taxon>Photobacterium</taxon>
    </lineage>
</organism>